<dbReference type="InterPro" id="IPR001910">
    <property type="entry name" value="Inosine/uridine_hydrolase_dom"/>
</dbReference>
<dbReference type="Pfam" id="PF01156">
    <property type="entry name" value="IU_nuc_hydro"/>
    <property type="match status" value="1"/>
</dbReference>
<dbReference type="Proteomes" id="UP000002294">
    <property type="component" value="Chromosome"/>
</dbReference>
<sequence length="279" mass="32015">MEKEKAFLYIDTNFSNDEALMLDMAFRSFNFELVGLSSIRSQITADAGADNILGLNESHELFLPIAKGYEENLKEDKMATKAGDIFYYNNHKDYLEEMDVEDQIYDIAQDCGKIDIIATGPLTNIARALDKYEDLEDYISHIFISGGNLYGPDFNFKEDPQAINKILNSSIDIFILAKNLADGIEVTDSFLEALDRDNKNKEIIERLKDDKDKRFLYGPLLLYLVEKPEAFIFEETGVKVDDEENVGEMIRVNSRRKVYLANRVNEESFLEYIEGKLCK</sequence>
<dbReference type="eggNOG" id="COG1957">
    <property type="taxonomic scope" value="Bacteria"/>
</dbReference>
<dbReference type="GO" id="GO:0008477">
    <property type="term" value="F:purine nucleosidase activity"/>
    <property type="evidence" value="ECO:0007669"/>
    <property type="project" value="TreeGrafter"/>
</dbReference>
<dbReference type="AlphaFoldDB" id="C7RFU9"/>
<dbReference type="RefSeq" id="WP_015777273.1">
    <property type="nucleotide sequence ID" value="NC_013171.1"/>
</dbReference>
<dbReference type="InterPro" id="IPR023186">
    <property type="entry name" value="IUNH"/>
</dbReference>
<accession>C7RFU9</accession>
<evidence type="ECO:0000256" key="1">
    <source>
        <dbReference type="ARBA" id="ARBA00022801"/>
    </source>
</evidence>
<keyword evidence="2" id="KW-0326">Glycosidase</keyword>
<dbReference type="EMBL" id="CP001708">
    <property type="protein sequence ID" value="ACV28360.1"/>
    <property type="molecule type" value="Genomic_DNA"/>
</dbReference>
<feature type="domain" description="Inosine/uridine-preferring nucleoside hydrolase" evidence="3">
    <location>
        <begin position="9"/>
        <end position="270"/>
    </location>
</feature>
<dbReference type="GO" id="GO:0005829">
    <property type="term" value="C:cytosol"/>
    <property type="evidence" value="ECO:0007669"/>
    <property type="project" value="TreeGrafter"/>
</dbReference>
<evidence type="ECO:0000259" key="3">
    <source>
        <dbReference type="Pfam" id="PF01156"/>
    </source>
</evidence>
<dbReference type="GO" id="GO:0006152">
    <property type="term" value="P:purine nucleoside catabolic process"/>
    <property type="evidence" value="ECO:0007669"/>
    <property type="project" value="TreeGrafter"/>
</dbReference>
<gene>
    <name evidence="4" type="ordered locus">Apre_0309</name>
</gene>
<dbReference type="HOGENOM" id="CLU_971974_0_0_9"/>
<evidence type="ECO:0000256" key="2">
    <source>
        <dbReference type="ARBA" id="ARBA00023295"/>
    </source>
</evidence>
<dbReference type="PANTHER" id="PTHR12304:SF4">
    <property type="entry name" value="URIDINE NUCLEOSIDASE"/>
    <property type="match status" value="1"/>
</dbReference>
<evidence type="ECO:0000313" key="5">
    <source>
        <dbReference type="Proteomes" id="UP000002294"/>
    </source>
</evidence>
<dbReference type="Gene3D" id="3.90.245.10">
    <property type="entry name" value="Ribonucleoside hydrolase-like"/>
    <property type="match status" value="1"/>
</dbReference>
<reference evidence="4 5" key="1">
    <citation type="journal article" date="2009" name="Stand. Genomic Sci.">
        <title>Complete genome sequence of Anaerococcus prevotii type strain (PC1).</title>
        <authorList>
            <person name="Labutti K."/>
            <person name="Pukall R."/>
            <person name="Steenblock K."/>
            <person name="Glavina Del Rio T."/>
            <person name="Tice H."/>
            <person name="Copeland A."/>
            <person name="Cheng J.F."/>
            <person name="Lucas S."/>
            <person name="Chen F."/>
            <person name="Nolan M."/>
            <person name="Bruce D."/>
            <person name="Goodwin L."/>
            <person name="Pitluck S."/>
            <person name="Ivanova N."/>
            <person name="Mavromatis K."/>
            <person name="Ovchinnikova G."/>
            <person name="Pati A."/>
            <person name="Chen A."/>
            <person name="Palaniappan K."/>
            <person name="Land M."/>
            <person name="Hauser L."/>
            <person name="Chang Y.J."/>
            <person name="Jeffries C.D."/>
            <person name="Chain P."/>
            <person name="Saunders E."/>
            <person name="Brettin T."/>
            <person name="Detter J.C."/>
            <person name="Han C."/>
            <person name="Goker M."/>
            <person name="Bristow J."/>
            <person name="Eisen J.A."/>
            <person name="Markowitz V."/>
            <person name="Hugenholtz P."/>
            <person name="Kyrpides N.C."/>
            <person name="Klenk H.P."/>
            <person name="Lapidus A."/>
        </authorList>
    </citation>
    <scope>NUCLEOTIDE SEQUENCE [LARGE SCALE GENOMIC DNA]</scope>
    <source>
        <strain evidence="5">ATCC 9321 / DSM 20548 / JCM 6508 / NCTC 11806 / PC1</strain>
    </source>
</reference>
<proteinExistence type="predicted"/>
<keyword evidence="1 4" id="KW-0378">Hydrolase</keyword>
<dbReference type="OrthoDB" id="9797882at2"/>
<evidence type="ECO:0000313" key="4">
    <source>
        <dbReference type="EMBL" id="ACV28360.1"/>
    </source>
</evidence>
<protein>
    <submittedName>
        <fullName evidence="4">Inosine/uridine-preferring nucleoside hydrolase</fullName>
    </submittedName>
</protein>
<keyword evidence="5" id="KW-1185">Reference proteome</keyword>
<dbReference type="SUPFAM" id="SSF53590">
    <property type="entry name" value="Nucleoside hydrolase"/>
    <property type="match status" value="1"/>
</dbReference>
<dbReference type="InterPro" id="IPR036452">
    <property type="entry name" value="Ribo_hydro-like"/>
</dbReference>
<dbReference type="KEGG" id="apr:Apre_0309"/>
<organism evidence="4 5">
    <name type="scientific">Anaerococcus prevotii (strain ATCC 9321 / DSM 20548 / JCM 6508 / NCTC 11806 / PC1)</name>
    <name type="common">Peptostreptococcus prevotii</name>
    <name type="synonym">Peptococcus prevotii</name>
    <dbReference type="NCBI Taxonomy" id="525919"/>
    <lineage>
        <taxon>Bacteria</taxon>
        <taxon>Bacillati</taxon>
        <taxon>Bacillota</taxon>
        <taxon>Tissierellia</taxon>
        <taxon>Tissierellales</taxon>
        <taxon>Peptoniphilaceae</taxon>
        <taxon>Anaerococcus</taxon>
    </lineage>
</organism>
<dbReference type="STRING" id="525919.Apre_0309"/>
<name>C7RFU9_ANAPD</name>
<dbReference type="PANTHER" id="PTHR12304">
    <property type="entry name" value="INOSINE-URIDINE PREFERRING NUCLEOSIDE HYDROLASE"/>
    <property type="match status" value="1"/>
</dbReference>